<evidence type="ECO:0000313" key="1">
    <source>
        <dbReference type="EMBL" id="KAE8167954.1"/>
    </source>
</evidence>
<keyword evidence="2" id="KW-1185">Reference proteome</keyword>
<dbReference type="SUPFAM" id="SSF57903">
    <property type="entry name" value="FYVE/PHD zinc finger"/>
    <property type="match status" value="1"/>
</dbReference>
<evidence type="ECO:0008006" key="3">
    <source>
        <dbReference type="Google" id="ProtNLM"/>
    </source>
</evidence>
<dbReference type="AlphaFoldDB" id="A0A5N6VAL6"/>
<dbReference type="Proteomes" id="UP000326950">
    <property type="component" value="Unassembled WGS sequence"/>
</dbReference>
<accession>A0A5N6VAL6</accession>
<reference evidence="1 2" key="1">
    <citation type="submission" date="2019-04" db="EMBL/GenBank/DDBJ databases">
        <title>Friends and foes A comparative genomics study of 23 Aspergillus species from section Flavi.</title>
        <authorList>
            <consortium name="DOE Joint Genome Institute"/>
            <person name="Kjaerbolling I."/>
            <person name="Vesth T."/>
            <person name="Frisvad J.C."/>
            <person name="Nybo J.L."/>
            <person name="Theobald S."/>
            <person name="Kildgaard S."/>
            <person name="Isbrandt T."/>
            <person name="Kuo A."/>
            <person name="Sato A."/>
            <person name="Lyhne E.K."/>
            <person name="Kogle M.E."/>
            <person name="Wiebenga A."/>
            <person name="Kun R.S."/>
            <person name="Lubbers R.J."/>
            <person name="Makela M.R."/>
            <person name="Barry K."/>
            <person name="Chovatia M."/>
            <person name="Clum A."/>
            <person name="Daum C."/>
            <person name="Haridas S."/>
            <person name="He G."/>
            <person name="LaButti K."/>
            <person name="Lipzen A."/>
            <person name="Mondo S."/>
            <person name="Riley R."/>
            <person name="Salamov A."/>
            <person name="Simmons B.A."/>
            <person name="Magnuson J.K."/>
            <person name="Henrissat B."/>
            <person name="Mortensen U.H."/>
            <person name="Larsen T.O."/>
            <person name="Devries R.P."/>
            <person name="Grigoriev I.V."/>
            <person name="Machida M."/>
            <person name="Baker S.E."/>
            <person name="Andersen M.R."/>
        </authorList>
    </citation>
    <scope>NUCLEOTIDE SEQUENCE [LARGE SCALE GENOMIC DNA]</scope>
    <source>
        <strain evidence="1 2">CBS 117626</strain>
    </source>
</reference>
<name>A0A5N6VAL6_ASPTM</name>
<gene>
    <name evidence="1" type="ORF">BDV40DRAFT_284440</name>
</gene>
<dbReference type="Gene3D" id="3.30.40.10">
    <property type="entry name" value="Zinc/RING finger domain, C3HC4 (zinc finger)"/>
    <property type="match status" value="1"/>
</dbReference>
<organism evidence="1 2">
    <name type="scientific">Aspergillus tamarii</name>
    <dbReference type="NCBI Taxonomy" id="41984"/>
    <lineage>
        <taxon>Eukaryota</taxon>
        <taxon>Fungi</taxon>
        <taxon>Dikarya</taxon>
        <taxon>Ascomycota</taxon>
        <taxon>Pezizomycotina</taxon>
        <taxon>Eurotiomycetes</taxon>
        <taxon>Eurotiomycetidae</taxon>
        <taxon>Eurotiales</taxon>
        <taxon>Aspergillaceae</taxon>
        <taxon>Aspergillus</taxon>
        <taxon>Aspergillus subgen. Circumdati</taxon>
    </lineage>
</organism>
<dbReference type="EMBL" id="ML738587">
    <property type="protein sequence ID" value="KAE8167954.1"/>
    <property type="molecule type" value="Genomic_DNA"/>
</dbReference>
<protein>
    <recommendedName>
        <fullName evidence="3">F-box domain-containing protein</fullName>
    </recommendedName>
</protein>
<sequence length="510" mass="58489">MVCRGIWNVRFRGKWYRFYYPRGRTSSPHDESTFRMIKQLCDHPDLLEKWELVPFLSPIHSNLDYVYIIDQDAGVFVISLWKELNGSLRPTAIRMDLTTLCESSRLFIQDSLEQPKFILSDNIYRSNPSIRKPITFRALDINLGIPTPLNELQERFFTDFVFVWRYYIDDPLTWGYSSPVFKVLSIAFLRLAAWDLELSSDANVELPISFASIPSWDYPQTNIYWFHGFLIILQEDIELETMINDALEKAKPYIDDLHGHRDARLVLISPYHVTFVELSYNAVLVSESIALLTNRSAVQCSPGFRALSRIFTSDCWKKSLTDRERWTLNVPSEILYKILHELEPRDTVAFSQASFTATQYYYTSIPQIKDTVVQSFNSSIPCCGRQKGLGNNGVRCPVCYSWWHLACIGAESWSSDGQYICMECQGSINFTAVHPGGINGVSCRKTREACQISVGGSEKLLQLRLSKPSHLRQELQFLGNLVSIAPSLIEYTILFNSSFSGLAYGLENRL</sequence>
<dbReference type="InterPro" id="IPR011011">
    <property type="entry name" value="Znf_FYVE_PHD"/>
</dbReference>
<dbReference type="OrthoDB" id="1928087at2759"/>
<proteinExistence type="predicted"/>
<dbReference type="InterPro" id="IPR013083">
    <property type="entry name" value="Znf_RING/FYVE/PHD"/>
</dbReference>
<evidence type="ECO:0000313" key="2">
    <source>
        <dbReference type="Proteomes" id="UP000326950"/>
    </source>
</evidence>